<feature type="compositionally biased region" description="Basic and acidic residues" evidence="1">
    <location>
        <begin position="83"/>
        <end position="97"/>
    </location>
</feature>
<dbReference type="EMBL" id="CAJPWZ010001434">
    <property type="protein sequence ID" value="CAG2215094.1"/>
    <property type="molecule type" value="Genomic_DNA"/>
</dbReference>
<evidence type="ECO:0000256" key="1">
    <source>
        <dbReference type="SAM" id="MobiDB-lite"/>
    </source>
</evidence>
<feature type="region of interest" description="Disordered" evidence="1">
    <location>
        <begin position="75"/>
        <end position="97"/>
    </location>
</feature>
<reference evidence="2" key="1">
    <citation type="submission" date="2021-03" db="EMBL/GenBank/DDBJ databases">
        <authorList>
            <person name="Bekaert M."/>
        </authorList>
    </citation>
    <scope>NUCLEOTIDE SEQUENCE</scope>
</reference>
<dbReference type="OrthoDB" id="10294107at2759"/>
<dbReference type="AlphaFoldDB" id="A0A8S3S397"/>
<evidence type="ECO:0000313" key="2">
    <source>
        <dbReference type="EMBL" id="CAG2215094.1"/>
    </source>
</evidence>
<dbReference type="Proteomes" id="UP000683360">
    <property type="component" value="Unassembled WGS sequence"/>
</dbReference>
<comment type="caution">
    <text evidence="2">The sequence shown here is derived from an EMBL/GenBank/DDBJ whole genome shotgun (WGS) entry which is preliminary data.</text>
</comment>
<accession>A0A8S3S397</accession>
<keyword evidence="3" id="KW-1185">Reference proteome</keyword>
<organism evidence="2 3">
    <name type="scientific">Mytilus edulis</name>
    <name type="common">Blue mussel</name>
    <dbReference type="NCBI Taxonomy" id="6550"/>
    <lineage>
        <taxon>Eukaryota</taxon>
        <taxon>Metazoa</taxon>
        <taxon>Spiralia</taxon>
        <taxon>Lophotrochozoa</taxon>
        <taxon>Mollusca</taxon>
        <taxon>Bivalvia</taxon>
        <taxon>Autobranchia</taxon>
        <taxon>Pteriomorphia</taxon>
        <taxon>Mytilida</taxon>
        <taxon>Mytiloidea</taxon>
        <taxon>Mytilidae</taxon>
        <taxon>Mytilinae</taxon>
        <taxon>Mytilus</taxon>
    </lineage>
</organism>
<sequence>MGRGYKPPTFVILAIKSCRKMNIFPTLLTIIIFVECQMVCTNEVPDIRQMSDLNETEDHEIEEIDSIERRSISEDTYSTEVTSRIEERSEDNEKAGERIDRQENRAQIKACGEEHKFKPFEQCKNCYQNCGGPRHCMRCRLVCLQDKNELNSKGCDIDKSKINKLRERINVLKSGK</sequence>
<proteinExistence type="predicted"/>
<name>A0A8S3S397_MYTED</name>
<gene>
    <name evidence="2" type="ORF">MEDL_28907</name>
</gene>
<evidence type="ECO:0000313" key="3">
    <source>
        <dbReference type="Proteomes" id="UP000683360"/>
    </source>
</evidence>
<protein>
    <submittedName>
        <fullName evidence="2">Uncharacterized protein</fullName>
    </submittedName>
</protein>